<accession>A0A4V1IRH3</accession>
<evidence type="ECO:0000256" key="1">
    <source>
        <dbReference type="SAM" id="MobiDB-lite"/>
    </source>
</evidence>
<reference evidence="3" key="1">
    <citation type="journal article" date="2018" name="Nat. Microbiol.">
        <title>Leveraging single-cell genomics to expand the fungal tree of life.</title>
        <authorList>
            <person name="Ahrendt S.R."/>
            <person name="Quandt C.A."/>
            <person name="Ciobanu D."/>
            <person name="Clum A."/>
            <person name="Salamov A."/>
            <person name="Andreopoulos B."/>
            <person name="Cheng J.F."/>
            <person name="Woyke T."/>
            <person name="Pelin A."/>
            <person name="Henrissat B."/>
            <person name="Reynolds N.K."/>
            <person name="Benny G.L."/>
            <person name="Smith M.E."/>
            <person name="James T.Y."/>
            <person name="Grigoriev I.V."/>
        </authorList>
    </citation>
    <scope>NUCLEOTIDE SEQUENCE [LARGE SCALE GENOMIC DNA]</scope>
</reference>
<dbReference type="Proteomes" id="UP000269721">
    <property type="component" value="Unassembled WGS sequence"/>
</dbReference>
<name>A0A4V1IRH3_9FUNG</name>
<feature type="region of interest" description="Disordered" evidence="1">
    <location>
        <begin position="382"/>
        <end position="408"/>
    </location>
</feature>
<dbReference type="EMBL" id="KZ995746">
    <property type="protein sequence ID" value="RKO90057.1"/>
    <property type="molecule type" value="Genomic_DNA"/>
</dbReference>
<evidence type="ECO:0000313" key="3">
    <source>
        <dbReference type="Proteomes" id="UP000269721"/>
    </source>
</evidence>
<feature type="compositionally biased region" description="Basic and acidic residues" evidence="1">
    <location>
        <begin position="521"/>
        <end position="540"/>
    </location>
</feature>
<proteinExistence type="predicted"/>
<dbReference type="AlphaFoldDB" id="A0A4V1IRH3"/>
<keyword evidence="3" id="KW-1185">Reference proteome</keyword>
<feature type="region of interest" description="Disordered" evidence="1">
    <location>
        <begin position="514"/>
        <end position="550"/>
    </location>
</feature>
<organism evidence="2 3">
    <name type="scientific">Blyttiomyces helicus</name>
    <dbReference type="NCBI Taxonomy" id="388810"/>
    <lineage>
        <taxon>Eukaryota</taxon>
        <taxon>Fungi</taxon>
        <taxon>Fungi incertae sedis</taxon>
        <taxon>Chytridiomycota</taxon>
        <taxon>Chytridiomycota incertae sedis</taxon>
        <taxon>Chytridiomycetes</taxon>
        <taxon>Chytridiomycetes incertae sedis</taxon>
        <taxon>Blyttiomyces</taxon>
    </lineage>
</organism>
<protein>
    <submittedName>
        <fullName evidence="2">Uncharacterized protein</fullName>
    </submittedName>
</protein>
<sequence length="559" mass="62051">MRRWSASLNGPTRIRLCDPACHFLMPTTDCVAPILDANDFHASILDADNFEVGQRIDHVLENFHRQIPRKAKIHHRKPRRERRERIGNGVAPAMRALGRNWKRQPAQPAPTTGQIPFDGSNAQADCDLHDAEKLERPMISQDAEFGLVNRISSDIEFVDERARGEQPVEEGSKVVDAPRELDGSERRRVEKDFLGPRCKHQALEAERSADGIFDMLKGAGMSRASPNPLRAAMDTFDLEPKEAKLGDAAHELHPLLQVQSDELRARVEDGSKGLEPAAGRRAESEVDLERVQARAPQGAERLAVVPRQRQLELPHKGTELQSAVHGIEELRRVASRRPDHVWAHPQRLRRRVEPGLADEHVLLEVPPALIARPAARVHEDPLQKFGHRGPGNGMAVRGDGNSGGKERIGASGARAVPFGHPFSLHGSRRIFEKGWDEPDSRPLYHSPVFAASLRGHTSDGLREGLGTVPDGPLPDRFSHRIGVQVPSRPEGGNVQSINEKRRVGVAGQMSDVRHPLMNRGNHPEPLHQTHVSDPRPRAISDSRFLPAPQPLLDVEVEGR</sequence>
<gene>
    <name evidence="2" type="ORF">BDK51DRAFT_44152</name>
</gene>
<evidence type="ECO:0000313" key="2">
    <source>
        <dbReference type="EMBL" id="RKO90057.1"/>
    </source>
</evidence>